<proteinExistence type="predicted"/>
<name>A0A210PG75_MIZYE</name>
<feature type="transmembrane region" description="Helical" evidence="3">
    <location>
        <begin position="254"/>
        <end position="272"/>
    </location>
</feature>
<dbReference type="EMBL" id="NEDP02076725">
    <property type="protein sequence ID" value="OWF35485.1"/>
    <property type="molecule type" value="Genomic_DNA"/>
</dbReference>
<accession>A0A210PG75</accession>
<evidence type="ECO:0000259" key="4">
    <source>
        <dbReference type="PROSITE" id="PS50850"/>
    </source>
</evidence>
<feature type="region of interest" description="Disordered" evidence="2">
    <location>
        <begin position="1"/>
        <end position="21"/>
    </location>
</feature>
<evidence type="ECO:0000256" key="3">
    <source>
        <dbReference type="SAM" id="Phobius"/>
    </source>
</evidence>
<reference evidence="5 6" key="1">
    <citation type="journal article" date="2017" name="Nat. Ecol. Evol.">
        <title>Scallop genome provides insights into evolution of bilaterian karyotype and development.</title>
        <authorList>
            <person name="Wang S."/>
            <person name="Zhang J."/>
            <person name="Jiao W."/>
            <person name="Li J."/>
            <person name="Xun X."/>
            <person name="Sun Y."/>
            <person name="Guo X."/>
            <person name="Huan P."/>
            <person name="Dong B."/>
            <person name="Zhang L."/>
            <person name="Hu X."/>
            <person name="Sun X."/>
            <person name="Wang J."/>
            <person name="Zhao C."/>
            <person name="Wang Y."/>
            <person name="Wang D."/>
            <person name="Huang X."/>
            <person name="Wang R."/>
            <person name="Lv J."/>
            <person name="Li Y."/>
            <person name="Zhang Z."/>
            <person name="Liu B."/>
            <person name="Lu W."/>
            <person name="Hui Y."/>
            <person name="Liang J."/>
            <person name="Zhou Z."/>
            <person name="Hou R."/>
            <person name="Li X."/>
            <person name="Liu Y."/>
            <person name="Li H."/>
            <person name="Ning X."/>
            <person name="Lin Y."/>
            <person name="Zhao L."/>
            <person name="Xing Q."/>
            <person name="Dou J."/>
            <person name="Li Y."/>
            <person name="Mao J."/>
            <person name="Guo H."/>
            <person name="Dou H."/>
            <person name="Li T."/>
            <person name="Mu C."/>
            <person name="Jiang W."/>
            <person name="Fu Q."/>
            <person name="Fu X."/>
            <person name="Miao Y."/>
            <person name="Liu J."/>
            <person name="Yu Q."/>
            <person name="Li R."/>
            <person name="Liao H."/>
            <person name="Li X."/>
            <person name="Kong Y."/>
            <person name="Jiang Z."/>
            <person name="Chourrout D."/>
            <person name="Li R."/>
            <person name="Bao Z."/>
        </authorList>
    </citation>
    <scope>NUCLEOTIDE SEQUENCE [LARGE SCALE GENOMIC DNA]</scope>
    <source>
        <strain evidence="5 6">PY_sf001</strain>
    </source>
</reference>
<organism evidence="5 6">
    <name type="scientific">Mizuhopecten yessoensis</name>
    <name type="common">Japanese scallop</name>
    <name type="synonym">Patinopecten yessoensis</name>
    <dbReference type="NCBI Taxonomy" id="6573"/>
    <lineage>
        <taxon>Eukaryota</taxon>
        <taxon>Metazoa</taxon>
        <taxon>Spiralia</taxon>
        <taxon>Lophotrochozoa</taxon>
        <taxon>Mollusca</taxon>
        <taxon>Bivalvia</taxon>
        <taxon>Autobranchia</taxon>
        <taxon>Pteriomorphia</taxon>
        <taxon>Pectinida</taxon>
        <taxon>Pectinoidea</taxon>
        <taxon>Pectinidae</taxon>
        <taxon>Mizuhopecten</taxon>
    </lineage>
</organism>
<dbReference type="Pfam" id="PF07690">
    <property type="entry name" value="MFS_1"/>
    <property type="match status" value="1"/>
</dbReference>
<comment type="caution">
    <text evidence="5">The sequence shown here is derived from an EMBL/GenBank/DDBJ whole genome shotgun (WGS) entry which is preliminary data.</text>
</comment>
<dbReference type="InterPro" id="IPR020846">
    <property type="entry name" value="MFS_dom"/>
</dbReference>
<keyword evidence="6" id="KW-1185">Reference proteome</keyword>
<feature type="transmembrane region" description="Helical" evidence="3">
    <location>
        <begin position="380"/>
        <end position="398"/>
    </location>
</feature>
<feature type="transmembrane region" description="Helical" evidence="3">
    <location>
        <begin position="319"/>
        <end position="338"/>
    </location>
</feature>
<comment type="subcellular location">
    <subcellularLocation>
        <location evidence="1">Membrane</location>
        <topology evidence="1">Multi-pass membrane protein</topology>
    </subcellularLocation>
</comment>
<dbReference type="PANTHER" id="PTHR11360:SF284">
    <property type="entry name" value="EG:103B4.3 PROTEIN-RELATED"/>
    <property type="match status" value="1"/>
</dbReference>
<feature type="transmembrane region" description="Helical" evidence="3">
    <location>
        <begin position="34"/>
        <end position="63"/>
    </location>
</feature>
<dbReference type="InterPro" id="IPR011701">
    <property type="entry name" value="MFS"/>
</dbReference>
<keyword evidence="3" id="KW-1133">Transmembrane helix</keyword>
<dbReference type="GO" id="GO:0008028">
    <property type="term" value="F:monocarboxylic acid transmembrane transporter activity"/>
    <property type="evidence" value="ECO:0007669"/>
    <property type="project" value="TreeGrafter"/>
</dbReference>
<feature type="transmembrane region" description="Helical" evidence="3">
    <location>
        <begin position="129"/>
        <end position="154"/>
    </location>
</feature>
<feature type="transmembrane region" description="Helical" evidence="3">
    <location>
        <begin position="161"/>
        <end position="180"/>
    </location>
</feature>
<gene>
    <name evidence="5" type="ORF">KP79_PYT03328</name>
</gene>
<dbReference type="InterPro" id="IPR050327">
    <property type="entry name" value="Proton-linked_MCT"/>
</dbReference>
<dbReference type="CDD" id="cd17352">
    <property type="entry name" value="MFS_MCT_SLC16"/>
    <property type="match status" value="1"/>
</dbReference>
<feature type="transmembrane region" description="Helical" evidence="3">
    <location>
        <begin position="75"/>
        <end position="92"/>
    </location>
</feature>
<dbReference type="PROSITE" id="PS50850">
    <property type="entry name" value="MFS"/>
    <property type="match status" value="1"/>
</dbReference>
<feature type="transmembrane region" description="Helical" evidence="3">
    <location>
        <begin position="410"/>
        <end position="429"/>
    </location>
</feature>
<evidence type="ECO:0000256" key="1">
    <source>
        <dbReference type="ARBA" id="ARBA00004141"/>
    </source>
</evidence>
<feature type="domain" description="Major facilitator superfamily (MFS) profile" evidence="4">
    <location>
        <begin position="34"/>
        <end position="434"/>
    </location>
</feature>
<dbReference type="InterPro" id="IPR036259">
    <property type="entry name" value="MFS_trans_sf"/>
</dbReference>
<feature type="transmembrane region" description="Helical" evidence="3">
    <location>
        <begin position="104"/>
        <end position="123"/>
    </location>
</feature>
<keyword evidence="3" id="KW-0472">Membrane</keyword>
<dbReference type="Proteomes" id="UP000242188">
    <property type="component" value="Unassembled WGS sequence"/>
</dbReference>
<dbReference type="Gene3D" id="1.20.1250.20">
    <property type="entry name" value="MFS general substrate transporter like domains"/>
    <property type="match status" value="2"/>
</dbReference>
<feature type="transmembrane region" description="Helical" evidence="3">
    <location>
        <begin position="284"/>
        <end position="307"/>
    </location>
</feature>
<evidence type="ECO:0000256" key="2">
    <source>
        <dbReference type="SAM" id="MobiDB-lite"/>
    </source>
</evidence>
<protein>
    <submittedName>
        <fullName evidence="5">Monocarboxylate transporter 12</fullName>
    </submittedName>
</protein>
<sequence length="455" mass="48886">MESNQEYSMVQTDPTKADPSDDAIKMSKSLDGRWGWVVTLSSFMLNFLVDGVCYTVGVFFPVFLKHFGGSKAKTMLLSSVINGLSFLFGPVAGASVNRFDCRKVTIVGIIIASGGLFLSTFSPNLDVMILLYSVVGGIGFGLVYTPTIIIVSYYFEKRRALATGIATCGSGIGGFVFAPLSVLLLETYGWRGSLWIITGIVLNGIVFASFYRSDYPPKVKDDNKTKSNDEMTMKTMCSSIGKTFDCSILTSPSFIVYSLSCFLVSVGFFVPFNCLPALASDLGISAVQGALLISIIGICNTVSNVVSGFIIDLPCVDNILANNIVIVTGGVATIFVPYCRTFGLLAVYSVVFGVMIGAFEVLNSIIMVELKGIERLSNGFGLLNMFIGFASIVGSPIAGSLSDVTGNYDVAFYFAGGVITVAGIICFPLRRIVTWESERHSKQRKFKESVPAADT</sequence>
<keyword evidence="3" id="KW-0812">Transmembrane</keyword>
<dbReference type="AlphaFoldDB" id="A0A210PG75"/>
<dbReference type="OrthoDB" id="6499973at2759"/>
<evidence type="ECO:0000313" key="6">
    <source>
        <dbReference type="Proteomes" id="UP000242188"/>
    </source>
</evidence>
<feature type="compositionally biased region" description="Polar residues" evidence="2">
    <location>
        <begin position="1"/>
        <end position="14"/>
    </location>
</feature>
<feature type="transmembrane region" description="Helical" evidence="3">
    <location>
        <begin position="192"/>
        <end position="211"/>
    </location>
</feature>
<dbReference type="GO" id="GO:0016020">
    <property type="term" value="C:membrane"/>
    <property type="evidence" value="ECO:0007669"/>
    <property type="project" value="UniProtKB-SubCell"/>
</dbReference>
<dbReference type="PANTHER" id="PTHR11360">
    <property type="entry name" value="MONOCARBOXYLATE TRANSPORTER"/>
    <property type="match status" value="1"/>
</dbReference>
<feature type="transmembrane region" description="Helical" evidence="3">
    <location>
        <begin position="344"/>
        <end position="368"/>
    </location>
</feature>
<evidence type="ECO:0000313" key="5">
    <source>
        <dbReference type="EMBL" id="OWF35485.1"/>
    </source>
</evidence>
<dbReference type="SUPFAM" id="SSF103473">
    <property type="entry name" value="MFS general substrate transporter"/>
    <property type="match status" value="1"/>
</dbReference>